<accession>A0A8J4Y0A7</accession>
<organism evidence="1 2">
    <name type="scientific">Chionoecetes opilio</name>
    <name type="common">Atlantic snow crab</name>
    <name type="synonym">Cancer opilio</name>
    <dbReference type="NCBI Taxonomy" id="41210"/>
    <lineage>
        <taxon>Eukaryota</taxon>
        <taxon>Metazoa</taxon>
        <taxon>Ecdysozoa</taxon>
        <taxon>Arthropoda</taxon>
        <taxon>Crustacea</taxon>
        <taxon>Multicrustacea</taxon>
        <taxon>Malacostraca</taxon>
        <taxon>Eumalacostraca</taxon>
        <taxon>Eucarida</taxon>
        <taxon>Decapoda</taxon>
        <taxon>Pleocyemata</taxon>
        <taxon>Brachyura</taxon>
        <taxon>Eubrachyura</taxon>
        <taxon>Majoidea</taxon>
        <taxon>Majidae</taxon>
        <taxon>Chionoecetes</taxon>
    </lineage>
</organism>
<sequence>MACERRSTDVDGYWRSPQHRQSRGIVFRREASLQVFCSTTRSRGGSFCCSSYLPLRKVWKCATCEIRRRMVSWVKKKITQTVYEDGTGPCLAKIQVTGRQRSERMKRCIHETGLEDMLEASRIPRAREAKIHEKEDKAFLGGSEGGRQRLLDGWRGEKLTRATERSDVRDKGWRR</sequence>
<name>A0A8J4Y0A7_CHIOP</name>
<proteinExistence type="predicted"/>
<gene>
    <name evidence="1" type="ORF">GWK47_052231</name>
</gene>
<dbReference type="EMBL" id="JACEEZ010015862">
    <property type="protein sequence ID" value="KAG0718555.1"/>
    <property type="molecule type" value="Genomic_DNA"/>
</dbReference>
<reference evidence="1" key="1">
    <citation type="submission" date="2020-07" db="EMBL/GenBank/DDBJ databases">
        <title>The High-quality genome of the commercially important snow crab, Chionoecetes opilio.</title>
        <authorList>
            <person name="Jeong J.-H."/>
            <person name="Ryu S."/>
        </authorList>
    </citation>
    <scope>NUCLEOTIDE SEQUENCE</scope>
    <source>
        <strain evidence="1">MADBK_172401_WGS</strain>
        <tissue evidence="1">Digestive gland</tissue>
    </source>
</reference>
<dbReference type="AlphaFoldDB" id="A0A8J4Y0A7"/>
<evidence type="ECO:0000313" key="2">
    <source>
        <dbReference type="Proteomes" id="UP000770661"/>
    </source>
</evidence>
<comment type="caution">
    <text evidence="1">The sequence shown here is derived from an EMBL/GenBank/DDBJ whole genome shotgun (WGS) entry which is preliminary data.</text>
</comment>
<keyword evidence="2" id="KW-1185">Reference proteome</keyword>
<protein>
    <submittedName>
        <fullName evidence="1">Uncharacterized protein</fullName>
    </submittedName>
</protein>
<dbReference type="Proteomes" id="UP000770661">
    <property type="component" value="Unassembled WGS sequence"/>
</dbReference>
<evidence type="ECO:0000313" key="1">
    <source>
        <dbReference type="EMBL" id="KAG0718555.1"/>
    </source>
</evidence>